<dbReference type="SUPFAM" id="SSF141371">
    <property type="entry name" value="PilZ domain-like"/>
    <property type="match status" value="1"/>
</dbReference>
<dbReference type="Proteomes" id="UP000886355">
    <property type="component" value="Unassembled WGS sequence"/>
</dbReference>
<accession>A0A7C0WVM2</accession>
<dbReference type="AlphaFoldDB" id="A0A7C0WVM2"/>
<dbReference type="Pfam" id="PF07238">
    <property type="entry name" value="PilZ"/>
    <property type="match status" value="1"/>
</dbReference>
<feature type="domain" description="PilZ" evidence="1">
    <location>
        <begin position="13"/>
        <end position="108"/>
    </location>
</feature>
<dbReference type="EMBL" id="DQZW01000310">
    <property type="protein sequence ID" value="HDL90550.1"/>
    <property type="molecule type" value="Genomic_DNA"/>
</dbReference>
<gene>
    <name evidence="2" type="ORF">ENG14_06575</name>
</gene>
<dbReference type="Gene3D" id="2.40.10.220">
    <property type="entry name" value="predicted glycosyltransferase like domains"/>
    <property type="match status" value="1"/>
</dbReference>
<evidence type="ECO:0000259" key="1">
    <source>
        <dbReference type="Pfam" id="PF07238"/>
    </source>
</evidence>
<reference evidence="2" key="1">
    <citation type="journal article" date="2020" name="mSystems">
        <title>Genome- and Community-Level Interaction Insights into Carbon Utilization and Element Cycling Functions of Hydrothermarchaeota in Hydrothermal Sediment.</title>
        <authorList>
            <person name="Zhou Z."/>
            <person name="Liu Y."/>
            <person name="Xu W."/>
            <person name="Pan J."/>
            <person name="Luo Z.H."/>
            <person name="Li M."/>
        </authorList>
    </citation>
    <scope>NUCLEOTIDE SEQUENCE [LARGE SCALE GENOMIC DNA]</scope>
    <source>
        <strain evidence="2">HyVt-19</strain>
    </source>
</reference>
<dbReference type="InterPro" id="IPR009875">
    <property type="entry name" value="PilZ_domain"/>
</dbReference>
<sequence length="132" mass="15135">MSSNKEKLLPGYDRRWFTRIPYRGKVFVKTPDGNQVEAEVRNLSLRGILVTTEDIIPVGRSVDVIFPSKESERLLDIAISGRVVWSDEKGFGIEFERADIQNFLKVKNIIITKLPADITNHEILRYFSRGAK</sequence>
<comment type="caution">
    <text evidence="2">The sequence shown here is derived from an EMBL/GenBank/DDBJ whole genome shotgun (WGS) entry which is preliminary data.</text>
</comment>
<dbReference type="GO" id="GO:0035438">
    <property type="term" value="F:cyclic-di-GMP binding"/>
    <property type="evidence" value="ECO:0007669"/>
    <property type="project" value="InterPro"/>
</dbReference>
<proteinExistence type="predicted"/>
<organism evidence="2">
    <name type="scientific">Thermodesulforhabdus norvegica</name>
    <dbReference type="NCBI Taxonomy" id="39841"/>
    <lineage>
        <taxon>Bacteria</taxon>
        <taxon>Pseudomonadati</taxon>
        <taxon>Thermodesulfobacteriota</taxon>
        <taxon>Syntrophobacteria</taxon>
        <taxon>Syntrophobacterales</taxon>
        <taxon>Thermodesulforhabdaceae</taxon>
        <taxon>Thermodesulforhabdus</taxon>
    </lineage>
</organism>
<evidence type="ECO:0000313" key="2">
    <source>
        <dbReference type="EMBL" id="HDL90550.1"/>
    </source>
</evidence>
<protein>
    <submittedName>
        <fullName evidence="2">PilZ domain-containing protein</fullName>
    </submittedName>
</protein>
<name>A0A7C0WVM2_9BACT</name>